<dbReference type="Gene3D" id="2.80.10.50">
    <property type="match status" value="1"/>
</dbReference>
<dbReference type="CDD" id="cd00161">
    <property type="entry name" value="beta-trefoil_Ricin-like"/>
    <property type="match status" value="1"/>
</dbReference>
<gene>
    <name evidence="2" type="ORF">RDB_LOCUS99559</name>
</gene>
<dbReference type="PROSITE" id="PS50231">
    <property type="entry name" value="RICIN_B_LECTIN"/>
    <property type="match status" value="1"/>
</dbReference>
<sequence length="233" mass="26487">MAVDWLGLAPPLPGTWSLTEMNGSFPFPGAVSSLNLEGAIRMMINLWEDVGTQYQRWIFEKLNYGQPHDVERQDWLPKQYQLPQQHFQQLSQLAIPPGTYFLRNVMSGTLVSLRNGSTDEGAEISGFDYSGGNHQKWQLQFAGYSQNMTLRNVQTNTYLWFRGQSFVPSFSVKSSRQSQEYNIIPTNRGFYISPAQQPGLALSLLHGSAENGAELAIWHNDQQDNQKWHFDPA</sequence>
<organism evidence="2 3">
    <name type="scientific">Rhizoctonia solani</name>
    <dbReference type="NCBI Taxonomy" id="456999"/>
    <lineage>
        <taxon>Eukaryota</taxon>
        <taxon>Fungi</taxon>
        <taxon>Dikarya</taxon>
        <taxon>Basidiomycota</taxon>
        <taxon>Agaricomycotina</taxon>
        <taxon>Agaricomycetes</taxon>
        <taxon>Cantharellales</taxon>
        <taxon>Ceratobasidiaceae</taxon>
        <taxon>Rhizoctonia</taxon>
    </lineage>
</organism>
<dbReference type="AlphaFoldDB" id="A0A8H3CEV0"/>
<feature type="domain" description="Ricin B lectin" evidence="1">
    <location>
        <begin position="85"/>
        <end position="162"/>
    </location>
</feature>
<dbReference type="CDD" id="cd23455">
    <property type="entry name" value="beta-trefoil_Ricin_RSA"/>
    <property type="match status" value="1"/>
</dbReference>
<dbReference type="Pfam" id="PF14200">
    <property type="entry name" value="RicinB_lectin_2"/>
    <property type="match status" value="1"/>
</dbReference>
<name>A0A8H3CEV0_9AGAM</name>
<protein>
    <recommendedName>
        <fullName evidence="1">Ricin B lectin domain-containing protein</fullName>
    </recommendedName>
</protein>
<dbReference type="EMBL" id="CAJMWV010003402">
    <property type="protein sequence ID" value="CAE6481262.1"/>
    <property type="molecule type" value="Genomic_DNA"/>
</dbReference>
<proteinExistence type="predicted"/>
<dbReference type="Proteomes" id="UP000663831">
    <property type="component" value="Unassembled WGS sequence"/>
</dbReference>
<reference evidence="2" key="1">
    <citation type="submission" date="2021-01" db="EMBL/GenBank/DDBJ databases">
        <authorList>
            <person name="Kaushik A."/>
        </authorList>
    </citation>
    <scope>NUCLEOTIDE SEQUENCE</scope>
    <source>
        <strain evidence="2">AG3-1AP</strain>
    </source>
</reference>
<dbReference type="SUPFAM" id="SSF50370">
    <property type="entry name" value="Ricin B-like lectins"/>
    <property type="match status" value="1"/>
</dbReference>
<dbReference type="InterPro" id="IPR035992">
    <property type="entry name" value="Ricin_B-like_lectins"/>
</dbReference>
<evidence type="ECO:0000313" key="3">
    <source>
        <dbReference type="Proteomes" id="UP000663831"/>
    </source>
</evidence>
<comment type="caution">
    <text evidence="2">The sequence shown here is derived from an EMBL/GenBank/DDBJ whole genome shotgun (WGS) entry which is preliminary data.</text>
</comment>
<accession>A0A8H3CEV0</accession>
<dbReference type="OrthoDB" id="73491at2759"/>
<evidence type="ECO:0000259" key="1">
    <source>
        <dbReference type="Pfam" id="PF14200"/>
    </source>
</evidence>
<evidence type="ECO:0000313" key="2">
    <source>
        <dbReference type="EMBL" id="CAE6481262.1"/>
    </source>
</evidence>
<dbReference type="InterPro" id="IPR000772">
    <property type="entry name" value="Ricin_B_lectin"/>
</dbReference>